<dbReference type="KEGG" id="eiv:EIN_145930"/>
<dbReference type="RefSeq" id="XP_004254380.1">
    <property type="nucleotide sequence ID" value="XM_004254332.1"/>
</dbReference>
<feature type="region of interest" description="Disordered" evidence="1">
    <location>
        <begin position="147"/>
        <end position="167"/>
    </location>
</feature>
<evidence type="ECO:0000313" key="2">
    <source>
        <dbReference type="EMBL" id="ELP87609.1"/>
    </source>
</evidence>
<dbReference type="EMBL" id="KB206843">
    <property type="protein sequence ID" value="ELP87609.1"/>
    <property type="molecule type" value="Genomic_DNA"/>
</dbReference>
<organism evidence="2 3">
    <name type="scientific">Entamoeba invadens IP1</name>
    <dbReference type="NCBI Taxonomy" id="370355"/>
    <lineage>
        <taxon>Eukaryota</taxon>
        <taxon>Amoebozoa</taxon>
        <taxon>Evosea</taxon>
        <taxon>Archamoebae</taxon>
        <taxon>Mastigamoebida</taxon>
        <taxon>Entamoebidae</taxon>
        <taxon>Entamoeba</taxon>
    </lineage>
</organism>
<keyword evidence="3" id="KW-1185">Reference proteome</keyword>
<gene>
    <name evidence="2" type="ORF">EIN_145930</name>
</gene>
<dbReference type="GeneID" id="14886596"/>
<dbReference type="Proteomes" id="UP000014680">
    <property type="component" value="Unassembled WGS sequence"/>
</dbReference>
<dbReference type="AlphaFoldDB" id="L7FN87"/>
<sequence>MLDVGVFGRMKRRIVQQRAMNGRIEALFLQEKNNVKEQIAGKSVFEYHIDEKYKKKIKDAFFLIDSYFASATYCYNVLAFNLCGIESFWCNDYSTCRVNPLKCHGITENPSFVEIFQSFVVEPFPLRKEKRKTILTPKQLELKKSRNEMKQIEKQRKKPLTKQVSDKPQKVLRFRLLRFSK</sequence>
<reference evidence="2 3" key="1">
    <citation type="submission" date="2012-10" db="EMBL/GenBank/DDBJ databases">
        <authorList>
            <person name="Zafar N."/>
            <person name="Inman J."/>
            <person name="Hall N."/>
            <person name="Lorenzi H."/>
            <person name="Caler E."/>
        </authorList>
    </citation>
    <scope>NUCLEOTIDE SEQUENCE [LARGE SCALE GENOMIC DNA]</scope>
    <source>
        <strain evidence="2 3">IP1</strain>
    </source>
</reference>
<accession>L7FN87</accession>
<dbReference type="VEuPathDB" id="AmoebaDB:EIN_145930"/>
<evidence type="ECO:0000256" key="1">
    <source>
        <dbReference type="SAM" id="MobiDB-lite"/>
    </source>
</evidence>
<name>L7FN87_ENTIV</name>
<proteinExistence type="predicted"/>
<evidence type="ECO:0000313" key="3">
    <source>
        <dbReference type="Proteomes" id="UP000014680"/>
    </source>
</evidence>
<protein>
    <submittedName>
        <fullName evidence="2">Uncharacterized protein</fullName>
    </submittedName>
</protein>